<dbReference type="GO" id="GO:0022627">
    <property type="term" value="C:cytosolic small ribosomal subunit"/>
    <property type="evidence" value="ECO:0007669"/>
    <property type="project" value="TreeGrafter"/>
</dbReference>
<evidence type="ECO:0000313" key="5">
    <source>
        <dbReference type="EnsemblMetazoa" id="ASIC019805-PA"/>
    </source>
</evidence>
<dbReference type="GO" id="GO:0003735">
    <property type="term" value="F:structural constituent of ribosome"/>
    <property type="evidence" value="ECO:0007669"/>
    <property type="project" value="InterPro"/>
</dbReference>
<dbReference type="AlphaFoldDB" id="A0A084WNC2"/>
<sequence>MESQFNIQKGVVRIVLAQPTDTIKDVIAQMEQMENLVPGQALKMYYEGRPVSEEVLVSSLQSNELELLVPLPGGKVHGSLARAGKVRGQTPKVEKQERKKRAKTGRAKRRAQFNRRCKCVVRRRG</sequence>
<evidence type="ECO:0000313" key="4">
    <source>
        <dbReference type="EMBL" id="KFB51716.1"/>
    </source>
</evidence>
<reference evidence="5" key="2">
    <citation type="submission" date="2020-05" db="UniProtKB">
        <authorList>
            <consortium name="EnsemblMetazoa"/>
        </authorList>
    </citation>
    <scope>IDENTIFICATION</scope>
</reference>
<dbReference type="InterPro" id="IPR006846">
    <property type="entry name" value="Ribosomal_eS30"/>
</dbReference>
<evidence type="ECO:0000256" key="3">
    <source>
        <dbReference type="SAM" id="MobiDB-lite"/>
    </source>
</evidence>
<keyword evidence="6" id="KW-1185">Reference proteome</keyword>
<keyword evidence="2" id="KW-0687">Ribonucleoprotein</keyword>
<accession>A0A084WNC2</accession>
<dbReference type="PANTHER" id="PTHR12650">
    <property type="entry name" value="40S RIBOSOMAL PROTEIN S30/UBIQUITIN-LIKE PROTEIN FUBI"/>
    <property type="match status" value="1"/>
</dbReference>
<evidence type="ECO:0000256" key="1">
    <source>
        <dbReference type="ARBA" id="ARBA00022980"/>
    </source>
</evidence>
<dbReference type="VEuPathDB" id="VectorBase:ASIC019805"/>
<feature type="region of interest" description="Disordered" evidence="3">
    <location>
        <begin position="79"/>
        <end position="113"/>
    </location>
</feature>
<dbReference type="GO" id="GO:0006412">
    <property type="term" value="P:translation"/>
    <property type="evidence" value="ECO:0007669"/>
    <property type="project" value="InterPro"/>
</dbReference>
<evidence type="ECO:0000313" key="6">
    <source>
        <dbReference type="Proteomes" id="UP000030765"/>
    </source>
</evidence>
<dbReference type="Pfam" id="PF04758">
    <property type="entry name" value="Ribosomal_S30"/>
    <property type="match status" value="1"/>
</dbReference>
<feature type="compositionally biased region" description="Basic residues" evidence="3">
    <location>
        <begin position="98"/>
        <end position="113"/>
    </location>
</feature>
<proteinExistence type="predicted"/>
<dbReference type="Proteomes" id="UP000030765">
    <property type="component" value="Unassembled WGS sequence"/>
</dbReference>
<dbReference type="PANTHER" id="PTHR12650:SF15">
    <property type="entry name" value="RIBOSOMAL PROTEIN S30, ISOFORM A"/>
    <property type="match status" value="1"/>
</dbReference>
<organism evidence="4">
    <name type="scientific">Anopheles sinensis</name>
    <name type="common">Mosquito</name>
    <dbReference type="NCBI Taxonomy" id="74873"/>
    <lineage>
        <taxon>Eukaryota</taxon>
        <taxon>Metazoa</taxon>
        <taxon>Ecdysozoa</taxon>
        <taxon>Arthropoda</taxon>
        <taxon>Hexapoda</taxon>
        <taxon>Insecta</taxon>
        <taxon>Pterygota</taxon>
        <taxon>Neoptera</taxon>
        <taxon>Endopterygota</taxon>
        <taxon>Diptera</taxon>
        <taxon>Nematocera</taxon>
        <taxon>Culicoidea</taxon>
        <taxon>Culicidae</taxon>
        <taxon>Anophelinae</taxon>
        <taxon>Anopheles</taxon>
    </lineage>
</organism>
<gene>
    <name evidence="4" type="ORF">ZHAS_00019805</name>
</gene>
<name>A0A084WNC2_ANOSI</name>
<reference evidence="4 6" key="1">
    <citation type="journal article" date="2014" name="BMC Genomics">
        <title>Genome sequence of Anopheles sinensis provides insight into genetics basis of mosquito competence for malaria parasites.</title>
        <authorList>
            <person name="Zhou D."/>
            <person name="Zhang D."/>
            <person name="Ding G."/>
            <person name="Shi L."/>
            <person name="Hou Q."/>
            <person name="Ye Y."/>
            <person name="Xu Y."/>
            <person name="Zhou H."/>
            <person name="Xiong C."/>
            <person name="Li S."/>
            <person name="Yu J."/>
            <person name="Hong S."/>
            <person name="Yu X."/>
            <person name="Zou P."/>
            <person name="Chen C."/>
            <person name="Chang X."/>
            <person name="Wang W."/>
            <person name="Lv Y."/>
            <person name="Sun Y."/>
            <person name="Ma L."/>
            <person name="Shen B."/>
            <person name="Zhu C."/>
        </authorList>
    </citation>
    <scope>NUCLEOTIDE SEQUENCE [LARGE SCALE GENOMIC DNA]</scope>
</reference>
<keyword evidence="1 4" id="KW-0689">Ribosomal protein</keyword>
<dbReference type="VEuPathDB" id="VectorBase:ASIS003184"/>
<dbReference type="OrthoDB" id="199599at2759"/>
<protein>
    <submittedName>
        <fullName evidence="5">40S ribosomal protein S30</fullName>
    </submittedName>
    <submittedName>
        <fullName evidence="4">Ubiquitin/ribosomal protein S30e fusion protein</fullName>
    </submittedName>
</protein>
<evidence type="ECO:0000256" key="2">
    <source>
        <dbReference type="ARBA" id="ARBA00023274"/>
    </source>
</evidence>
<dbReference type="STRING" id="74873.A0A084WNC2"/>
<dbReference type="EMBL" id="KE525352">
    <property type="protein sequence ID" value="KFB51716.1"/>
    <property type="molecule type" value="Genomic_DNA"/>
</dbReference>
<dbReference type="EnsemblMetazoa" id="ASIC019805-RA">
    <property type="protein sequence ID" value="ASIC019805-PA"/>
    <property type="gene ID" value="ASIC019805"/>
</dbReference>
<dbReference type="EMBL" id="ATLV01024587">
    <property type="status" value="NOT_ANNOTATED_CDS"/>
    <property type="molecule type" value="Genomic_DNA"/>
</dbReference>